<sequence>MRYLCTDTKSHTDRSRTIERKPELSRPHMERRHFFKISTWAGGGLLLGTYLPLACSRDQTPKLDWEPNFFIRITSDNTVTFICSQSELGQGTSTGLAMVAADELGVSIDQLQIEFAQASTERFGDLQDTGGSNGLRIVWPELREAMATTRALLIVAAAQKWQIAPEDCYCEDSHIYRKDQPEQKWAFGEVLDIAATLPAPRDIQLKDPSTFKYIGKPVIGRKTKTAISGTTPYSINKKLPNMLYAGIARCPVWEGSLVSFDANEALKIPGVVEVLEIAPTEIQSTDYKGGVRPGVAVLAQNTWAAFEGKKALKITWDTGKNGTKSSADIIHELAEDYATESKVNVDLDKATSLFRSNNKVFSAMYDAPFQANACMEPLNATAYHRGHKVEIWAGTQAPKLTRDRIAELTGLPLAAVTVNNPPSGGGFGRRYFCDFIEEAVILSEKLRQPVKVTWSREDTFLTSKYHPITRDYWQASLDENNYPTAIKYRGTVSRPSGFRCYPYSIPMAFYPFLKYKESWLLPRASWRSVYAHPWGLGLESFMDELAHKAQEDPIQFRIKMLKKAPIREQKALPWVGDDLYPAKLKHTLELVAEKSNWGQTENGIFQGVSAMSYNTSYIAMVADVSVNDNQVKVHQVTAVIDCGLAVNPSQVKAQIEGSIIWGLTATLKDAITVEQGHVQQSNYDSYDLLRIQEAPHIDIHIVTSNDSPSGTGEVGVPGVAPAVLNAVFAATGKRIRQIPIRPELLENTEI</sequence>
<dbReference type="InterPro" id="IPR012368">
    <property type="entry name" value="OxRdtase_Mopterin-bd_su_IorB"/>
</dbReference>
<dbReference type="SUPFAM" id="SSF56003">
    <property type="entry name" value="Molybdenum cofactor-binding domain"/>
    <property type="match status" value="2"/>
</dbReference>
<dbReference type="Gene3D" id="3.90.1170.50">
    <property type="entry name" value="Aldehyde oxidase/xanthine dehydrogenase, a/b hammerhead"/>
    <property type="match status" value="1"/>
</dbReference>
<evidence type="ECO:0000259" key="1">
    <source>
        <dbReference type="SMART" id="SM01008"/>
    </source>
</evidence>
<evidence type="ECO:0000313" key="2">
    <source>
        <dbReference type="EMBL" id="PCE63776.1"/>
    </source>
</evidence>
<dbReference type="EMBL" id="NBWU01000004">
    <property type="protein sequence ID" value="PCE63776.1"/>
    <property type="molecule type" value="Genomic_DNA"/>
</dbReference>
<dbReference type="OrthoDB" id="9767994at2"/>
<evidence type="ECO:0000313" key="3">
    <source>
        <dbReference type="Proteomes" id="UP000219559"/>
    </source>
</evidence>
<dbReference type="Pfam" id="PF20256">
    <property type="entry name" value="MoCoBD_2"/>
    <property type="match status" value="2"/>
</dbReference>
<protein>
    <recommendedName>
        <fullName evidence="1">Aldehyde oxidase/xanthine dehydrogenase a/b hammerhead domain-containing protein</fullName>
    </recommendedName>
</protein>
<dbReference type="PANTHER" id="PTHR47495:SF3">
    <property type="entry name" value="BLR6219 PROTEIN"/>
    <property type="match status" value="1"/>
</dbReference>
<dbReference type="Proteomes" id="UP000219559">
    <property type="component" value="Unassembled WGS sequence"/>
</dbReference>
<keyword evidence="3" id="KW-1185">Reference proteome</keyword>
<dbReference type="Gene3D" id="3.30.365.10">
    <property type="entry name" value="Aldehyde oxidase/xanthine dehydrogenase, molybdopterin binding domain"/>
    <property type="match status" value="3"/>
</dbReference>
<dbReference type="GO" id="GO:0016491">
    <property type="term" value="F:oxidoreductase activity"/>
    <property type="evidence" value="ECO:0007669"/>
    <property type="project" value="InterPro"/>
</dbReference>
<name>A0A2A4G712_9FLAO</name>
<dbReference type="SMART" id="SM01008">
    <property type="entry name" value="Ald_Xan_dh_C"/>
    <property type="match status" value="1"/>
</dbReference>
<dbReference type="Pfam" id="PF02738">
    <property type="entry name" value="MoCoBD_1"/>
    <property type="match status" value="1"/>
</dbReference>
<comment type="caution">
    <text evidence="2">The sequence shown here is derived from an EMBL/GenBank/DDBJ whole genome shotgun (WGS) entry which is preliminary data.</text>
</comment>
<dbReference type="AlphaFoldDB" id="A0A2A4G712"/>
<dbReference type="PIRSF" id="PIRSF036389">
    <property type="entry name" value="IOR_B"/>
    <property type="match status" value="1"/>
</dbReference>
<dbReference type="InterPro" id="IPR008274">
    <property type="entry name" value="AldOxase/xan_DH_MoCoBD1"/>
</dbReference>
<gene>
    <name evidence="2" type="ORF">B7P33_10915</name>
</gene>
<dbReference type="InterPro" id="IPR036856">
    <property type="entry name" value="Ald_Oxase/Xan_DH_a/b_sf"/>
</dbReference>
<dbReference type="InterPro" id="IPR046867">
    <property type="entry name" value="AldOxase/xan_DH_MoCoBD2"/>
</dbReference>
<dbReference type="SUPFAM" id="SSF54665">
    <property type="entry name" value="CO dehydrogenase molybdoprotein N-domain-like"/>
    <property type="match status" value="1"/>
</dbReference>
<dbReference type="InterPro" id="IPR000674">
    <property type="entry name" value="Ald_Oxase/Xan_DH_a/b"/>
</dbReference>
<dbReference type="InterPro" id="IPR037165">
    <property type="entry name" value="AldOxase/xan_DH_Mopterin-bd_sf"/>
</dbReference>
<accession>A0A2A4G712</accession>
<proteinExistence type="predicted"/>
<feature type="domain" description="Aldehyde oxidase/xanthine dehydrogenase a/b hammerhead" evidence="1">
    <location>
        <begin position="228"/>
        <end position="320"/>
    </location>
</feature>
<reference evidence="2 3" key="1">
    <citation type="submission" date="2017-04" db="EMBL/GenBank/DDBJ databases">
        <title>A new member of the family Flavobacteriaceae isolated from ascidians.</title>
        <authorList>
            <person name="Chen L."/>
        </authorList>
    </citation>
    <scope>NUCLEOTIDE SEQUENCE [LARGE SCALE GENOMIC DNA]</scope>
    <source>
        <strain evidence="2 3">HQA918</strain>
    </source>
</reference>
<dbReference type="PANTHER" id="PTHR47495">
    <property type="entry name" value="ALDEHYDE DEHYDROGENASE"/>
    <property type="match status" value="1"/>
</dbReference>
<dbReference type="InterPro" id="IPR052516">
    <property type="entry name" value="N-heterocyclic_Hydroxylase"/>
</dbReference>
<organism evidence="2 3">
    <name type="scientific">Sediminicola luteus</name>
    <dbReference type="NCBI Taxonomy" id="319238"/>
    <lineage>
        <taxon>Bacteria</taxon>
        <taxon>Pseudomonadati</taxon>
        <taxon>Bacteroidota</taxon>
        <taxon>Flavobacteriia</taxon>
        <taxon>Flavobacteriales</taxon>
        <taxon>Flavobacteriaceae</taxon>
        <taxon>Sediminicola</taxon>
    </lineage>
</organism>